<organism evidence="7 8">
    <name type="scientific">Laccaria amethystina LaAM-08-1</name>
    <dbReference type="NCBI Taxonomy" id="1095629"/>
    <lineage>
        <taxon>Eukaryota</taxon>
        <taxon>Fungi</taxon>
        <taxon>Dikarya</taxon>
        <taxon>Basidiomycota</taxon>
        <taxon>Agaricomycotina</taxon>
        <taxon>Agaricomycetes</taxon>
        <taxon>Agaricomycetidae</taxon>
        <taxon>Agaricales</taxon>
        <taxon>Agaricineae</taxon>
        <taxon>Hydnangiaceae</taxon>
        <taxon>Laccaria</taxon>
    </lineage>
</organism>
<keyword evidence="2" id="KW-0813">Transport</keyword>
<gene>
    <name evidence="7" type="ORF">K443DRAFT_127785</name>
</gene>
<comment type="subcellular location">
    <subcellularLocation>
        <location evidence="1">Endomembrane system</location>
    </subcellularLocation>
</comment>
<dbReference type="GO" id="GO:0006886">
    <property type="term" value="P:intracellular protein transport"/>
    <property type="evidence" value="ECO:0007669"/>
    <property type="project" value="InterPro"/>
</dbReference>
<evidence type="ECO:0000256" key="5">
    <source>
        <dbReference type="SAM" id="MobiDB-lite"/>
    </source>
</evidence>
<reference evidence="7 8" key="1">
    <citation type="submission" date="2014-04" db="EMBL/GenBank/DDBJ databases">
        <authorList>
            <consortium name="DOE Joint Genome Institute"/>
            <person name="Kuo A."/>
            <person name="Kohler A."/>
            <person name="Nagy L.G."/>
            <person name="Floudas D."/>
            <person name="Copeland A."/>
            <person name="Barry K.W."/>
            <person name="Cichocki N."/>
            <person name="Veneault-Fourrey C."/>
            <person name="LaButti K."/>
            <person name="Lindquist E.A."/>
            <person name="Lipzen A."/>
            <person name="Lundell T."/>
            <person name="Morin E."/>
            <person name="Murat C."/>
            <person name="Sun H."/>
            <person name="Tunlid A."/>
            <person name="Henrissat B."/>
            <person name="Grigoriev I.V."/>
            <person name="Hibbett D.S."/>
            <person name="Martin F."/>
            <person name="Nordberg H.P."/>
            <person name="Cantor M.N."/>
            <person name="Hua S.X."/>
        </authorList>
    </citation>
    <scope>NUCLEOTIDE SEQUENCE [LARGE SCALE GENOMIC DNA]</scope>
    <source>
        <strain evidence="7 8">LaAM-08-1</strain>
    </source>
</reference>
<reference evidence="8" key="2">
    <citation type="submission" date="2015-01" db="EMBL/GenBank/DDBJ databases">
        <title>Evolutionary Origins and Diversification of the Mycorrhizal Mutualists.</title>
        <authorList>
            <consortium name="DOE Joint Genome Institute"/>
            <consortium name="Mycorrhizal Genomics Consortium"/>
            <person name="Kohler A."/>
            <person name="Kuo A."/>
            <person name="Nagy L.G."/>
            <person name="Floudas D."/>
            <person name="Copeland A."/>
            <person name="Barry K.W."/>
            <person name="Cichocki N."/>
            <person name="Veneault-Fourrey C."/>
            <person name="LaButti K."/>
            <person name="Lindquist E.A."/>
            <person name="Lipzen A."/>
            <person name="Lundell T."/>
            <person name="Morin E."/>
            <person name="Murat C."/>
            <person name="Riley R."/>
            <person name="Ohm R."/>
            <person name="Sun H."/>
            <person name="Tunlid A."/>
            <person name="Henrissat B."/>
            <person name="Grigoriev I.V."/>
            <person name="Hibbett D.S."/>
            <person name="Martin F."/>
        </authorList>
    </citation>
    <scope>NUCLEOTIDE SEQUENCE [LARGE SCALE GENOMIC DNA]</scope>
    <source>
        <strain evidence="8">LaAM-08-1</strain>
    </source>
</reference>
<evidence type="ECO:0000259" key="6">
    <source>
        <dbReference type="Pfam" id="PF01602"/>
    </source>
</evidence>
<dbReference type="Proteomes" id="UP000054477">
    <property type="component" value="Unassembled WGS sequence"/>
</dbReference>
<dbReference type="Pfam" id="PF01602">
    <property type="entry name" value="Adaptin_N"/>
    <property type="match status" value="1"/>
</dbReference>
<dbReference type="PANTHER" id="PTHR22780">
    <property type="entry name" value="ADAPTIN, ALPHA/GAMMA/EPSILON"/>
    <property type="match status" value="1"/>
</dbReference>
<dbReference type="HOGENOM" id="CLU_016899_0_0_1"/>
<feature type="compositionally biased region" description="Low complexity" evidence="5">
    <location>
        <begin position="658"/>
        <end position="670"/>
    </location>
</feature>
<feature type="region of interest" description="Disordered" evidence="5">
    <location>
        <begin position="738"/>
        <end position="757"/>
    </location>
</feature>
<accession>A0A0C9YG03</accession>
<dbReference type="InterPro" id="IPR050840">
    <property type="entry name" value="Adaptor_Complx_Large_Subunit"/>
</dbReference>
<dbReference type="GO" id="GO:0012505">
    <property type="term" value="C:endomembrane system"/>
    <property type="evidence" value="ECO:0007669"/>
    <property type="project" value="UniProtKB-SubCell"/>
</dbReference>
<sequence>MDVPFSSSGALGRAHYAIVRKVESATSSQAADQHLAAEIKSIRRQLAHPALDLKTCKECLIILLYCSMTITSGLLDNGYLDFALSHALVLAEAGTTVEDKRIGYMFCSMIMSAEHELRLMLVNTLRKDLENSSVPRICLALDSLISLANEDLIPAVQSRLHDLLLHNYPHVRRRALLALRTLSRYEPQLLTRTTRTIQKMLKDPDPSVASSALIFASDIPDTDPELHDIQDMVNNMLEDTLSTLHKTPRKTPWLILRILQTIFTLRSGKLSYIISFSNTLTDFLNEISPSGLISCELFQRTLVIQVCLPRILLQIYKVRLFCIGIILGIFRNFSLLSPEMLLSKEKSQGISAIRCIKGLLTSQNPNNQYLFLSCLESLDPMVWAGTTEEYSAVLDAFEVGRVMEFLDAPDHLMRKKTMEILNRIDRGILSAYYTQALQSIPKGLTIMGQNAFVVRLLEIPGIQHKLDGEEYARGVKEIFAQLETRLGEGRGPILEDAVEVVLIYIRTSDLSFRLACVATLITMFIDSGTSLEPTFMVIVSALAAEYCGVLSVPPTQMLLAFSVNLKAYSPVVQDTCIAAMLRIAADCDDKIAEEVISSVSEVRQNAGRHIQRRCDQFLAYSVESVPLKAAVRNATSSSLPDFLQALQISEEKRPQSPPFSSSSSPRLASSTTVASSSKLRYTAYDRPQAIPSLRVELPYGSLSDVGTTNSLTLESLPAINLAAGPQLLEGVSRVASEHEGSREDLITLDSPFMSDGA</sequence>
<name>A0A0C9YG03_9AGAR</name>
<dbReference type="EMBL" id="KN838539">
    <property type="protein sequence ID" value="KIK09347.1"/>
    <property type="molecule type" value="Genomic_DNA"/>
</dbReference>
<dbReference type="GO" id="GO:0016192">
    <property type="term" value="P:vesicle-mediated transport"/>
    <property type="evidence" value="ECO:0007669"/>
    <property type="project" value="InterPro"/>
</dbReference>
<keyword evidence="8" id="KW-1185">Reference proteome</keyword>
<dbReference type="InterPro" id="IPR016024">
    <property type="entry name" value="ARM-type_fold"/>
</dbReference>
<proteinExistence type="predicted"/>
<evidence type="ECO:0000313" key="7">
    <source>
        <dbReference type="EMBL" id="KIK09347.1"/>
    </source>
</evidence>
<dbReference type="InterPro" id="IPR002553">
    <property type="entry name" value="Clathrin/coatomer_adapt-like_N"/>
</dbReference>
<evidence type="ECO:0000256" key="3">
    <source>
        <dbReference type="ARBA" id="ARBA00022927"/>
    </source>
</evidence>
<protein>
    <recommendedName>
        <fullName evidence="6">Clathrin/coatomer adaptor adaptin-like N-terminal domain-containing protein</fullName>
    </recommendedName>
</protein>
<dbReference type="AlphaFoldDB" id="A0A0C9YG03"/>
<dbReference type="Gene3D" id="1.25.10.10">
    <property type="entry name" value="Leucine-rich Repeat Variant"/>
    <property type="match status" value="1"/>
</dbReference>
<feature type="domain" description="Clathrin/coatomer adaptor adaptin-like N-terminal" evidence="6">
    <location>
        <begin position="96"/>
        <end position="377"/>
    </location>
</feature>
<evidence type="ECO:0000313" key="8">
    <source>
        <dbReference type="Proteomes" id="UP000054477"/>
    </source>
</evidence>
<keyword evidence="4" id="KW-0472">Membrane</keyword>
<dbReference type="SUPFAM" id="SSF48371">
    <property type="entry name" value="ARM repeat"/>
    <property type="match status" value="1"/>
</dbReference>
<dbReference type="OrthoDB" id="29308at2759"/>
<evidence type="ECO:0000256" key="4">
    <source>
        <dbReference type="ARBA" id="ARBA00023136"/>
    </source>
</evidence>
<dbReference type="STRING" id="1095629.A0A0C9YG03"/>
<dbReference type="InterPro" id="IPR011989">
    <property type="entry name" value="ARM-like"/>
</dbReference>
<dbReference type="GO" id="GO:0030117">
    <property type="term" value="C:membrane coat"/>
    <property type="evidence" value="ECO:0007669"/>
    <property type="project" value="InterPro"/>
</dbReference>
<evidence type="ECO:0000256" key="2">
    <source>
        <dbReference type="ARBA" id="ARBA00022448"/>
    </source>
</evidence>
<evidence type="ECO:0000256" key="1">
    <source>
        <dbReference type="ARBA" id="ARBA00004308"/>
    </source>
</evidence>
<keyword evidence="3" id="KW-0653">Protein transport</keyword>
<feature type="region of interest" description="Disordered" evidence="5">
    <location>
        <begin position="650"/>
        <end position="671"/>
    </location>
</feature>